<dbReference type="EMBL" id="LATL02000120">
    <property type="protein sequence ID" value="KKD39096.1"/>
    <property type="molecule type" value="Genomic_DNA"/>
</dbReference>
<dbReference type="Proteomes" id="UP000033607">
    <property type="component" value="Unassembled WGS sequence"/>
</dbReference>
<feature type="region of interest" description="Disordered" evidence="1">
    <location>
        <begin position="223"/>
        <end position="246"/>
    </location>
</feature>
<feature type="compositionally biased region" description="Polar residues" evidence="1">
    <location>
        <begin position="81"/>
        <end position="92"/>
    </location>
</feature>
<accession>A0A0F5YJQ5</accession>
<feature type="compositionally biased region" description="Basic and acidic residues" evidence="1">
    <location>
        <begin position="93"/>
        <end position="103"/>
    </location>
</feature>
<dbReference type="RefSeq" id="WP_046277459.1">
    <property type="nucleotide sequence ID" value="NZ_LATL02000120.1"/>
</dbReference>
<feature type="compositionally biased region" description="Polar residues" evidence="1">
    <location>
        <begin position="223"/>
        <end position="239"/>
    </location>
</feature>
<feature type="region of interest" description="Disordered" evidence="1">
    <location>
        <begin position="278"/>
        <end position="325"/>
    </location>
</feature>
<evidence type="ECO:0000256" key="1">
    <source>
        <dbReference type="SAM" id="MobiDB-lite"/>
    </source>
</evidence>
<name>A0A0F5YJQ5_9CYAN</name>
<feature type="compositionally biased region" description="Polar residues" evidence="1">
    <location>
        <begin position="197"/>
        <end position="208"/>
    </location>
</feature>
<feature type="compositionally biased region" description="Low complexity" evidence="1">
    <location>
        <begin position="304"/>
        <end position="314"/>
    </location>
</feature>
<feature type="region of interest" description="Disordered" evidence="1">
    <location>
        <begin position="75"/>
        <end position="112"/>
    </location>
</feature>
<organism evidence="2 3">
    <name type="scientific">Limnoraphis robusta CS-951</name>
    <dbReference type="NCBI Taxonomy" id="1637645"/>
    <lineage>
        <taxon>Bacteria</taxon>
        <taxon>Bacillati</taxon>
        <taxon>Cyanobacteriota</taxon>
        <taxon>Cyanophyceae</taxon>
        <taxon>Oscillatoriophycideae</taxon>
        <taxon>Oscillatoriales</taxon>
        <taxon>Sirenicapillariaceae</taxon>
        <taxon>Limnoraphis</taxon>
    </lineage>
</organism>
<feature type="region of interest" description="Disordered" evidence="1">
    <location>
        <begin position="173"/>
        <end position="208"/>
    </location>
</feature>
<proteinExistence type="predicted"/>
<evidence type="ECO:0000313" key="3">
    <source>
        <dbReference type="Proteomes" id="UP000033607"/>
    </source>
</evidence>
<feature type="compositionally biased region" description="Polar residues" evidence="1">
    <location>
        <begin position="279"/>
        <end position="294"/>
    </location>
</feature>
<feature type="compositionally biased region" description="Basic and acidic residues" evidence="1">
    <location>
        <begin position="316"/>
        <end position="325"/>
    </location>
</feature>
<feature type="region of interest" description="Disordered" evidence="1">
    <location>
        <begin position="138"/>
        <end position="158"/>
    </location>
</feature>
<reference evidence="2 3" key="1">
    <citation type="submission" date="2015-06" db="EMBL/GenBank/DDBJ databases">
        <title>Draft genome assembly of filamentous brackish cyanobacterium Limnoraphis robusta strain CS-951.</title>
        <authorList>
            <person name="Willis A."/>
            <person name="Parks M."/>
            <person name="Burford M.A."/>
        </authorList>
    </citation>
    <scope>NUCLEOTIDE SEQUENCE [LARGE SCALE GENOMIC DNA]</scope>
    <source>
        <strain evidence="2 3">CS-951</strain>
    </source>
</reference>
<dbReference type="OrthoDB" id="471751at2"/>
<comment type="caution">
    <text evidence="2">The sequence shown here is derived from an EMBL/GenBank/DDBJ whole genome shotgun (WGS) entry which is preliminary data.</text>
</comment>
<protein>
    <submittedName>
        <fullName evidence="2">Uncharacterized protein</fullName>
    </submittedName>
</protein>
<feature type="compositionally biased region" description="Polar residues" evidence="1">
    <location>
        <begin position="173"/>
        <end position="189"/>
    </location>
</feature>
<sequence>MSTSPLGLNDYLRPPETLGRQGILKVRSPLIQTSQLMLPQTVENSENLFTVQESLSGSETPAKPISTINRFVDDDSELESTSEANINRNISDSTKESETHPSTEENLQNNPLSELHPRLGEQLIQTQSLILTTTSDKLLSPQTPEHSESQSIKHQSDNLPVVQPKWSGDISQPISNSSLTQSINSTPENQAFPIEPSFNSENLTNLNPIQSHSPLIQQSDLIVSPKTSEPSPERTSFQNDEIPEPWSSQFDLSAESVPATDNVQESWSNLTELIDYENFNPSSNSQLTSESSKLITREQKESIPDSPASVSSSPTKAEKVMGEREESVLIDEEQLEMLARKVSNLLRQKLEIERESHHFKTDGSLAWLDTISQTNPVKASAFSSNTSPVGQLQTQTGSTVSLVNYKLQTLTQKVYQLLQFKIETERERLGFYYRGNIPR</sequence>
<gene>
    <name evidence="2" type="ORF">WN50_05255</name>
</gene>
<feature type="compositionally biased region" description="Polar residues" evidence="1">
    <location>
        <begin position="138"/>
        <end position="153"/>
    </location>
</feature>
<dbReference type="AlphaFoldDB" id="A0A0F5YJQ5"/>
<evidence type="ECO:0000313" key="2">
    <source>
        <dbReference type="EMBL" id="KKD39096.1"/>
    </source>
</evidence>